<keyword evidence="3" id="KW-1185">Reference proteome</keyword>
<feature type="region of interest" description="Disordered" evidence="1">
    <location>
        <begin position="150"/>
        <end position="188"/>
    </location>
</feature>
<dbReference type="OrthoDB" id="533018at2759"/>
<evidence type="ECO:0000313" key="3">
    <source>
        <dbReference type="Proteomes" id="UP000001058"/>
    </source>
</evidence>
<proteinExistence type="predicted"/>
<gene>
    <name evidence="2" type="ORF">VOLCADRAFT_95734</name>
</gene>
<sequence length="517" mass="55910">MALVPWIWNLGLTGAEIWIYHRLDLNDPALTAAAAAIAAFEPYPCNSSVRLQQLLPNKGREAAVYLSHIVRHYDNLPQGLVLIHDHGPASRHSLCGPFFRRVRGYYSGIREQLLAAAARRRRQSLANDGDHDDDVDVVAKAGIVPQLTTIAGGGGGGGDGAARHRSLAASSRQRRRHGDGGGSAAARGNGSAAAVRQALKAFADQVVSLSSGCQENWLKGCCAALVCAEDPMDEEWGSAATSTTAAAEAAAATFPEQRQLLERTASASADAAAADTSLGDAFGRPVGSTTRRPYHNRCPFKTSRCLTNASAVSVPLRGGAAKGTIRWLYMHGAGGLYDVRYENQVVLYDKSAIFSSLGLNNAGFGPLSLVRYAGPDASETLRMQTSSTRVLDYPAGQAQRTPQETFAQLGKILSAHDFAHRKVLVTLGNFKSCCASMMLRPKHIRRWPKTLYEQMLSYTLDDKNTYHASLAVSHHGWAMWSPADVGPQELLRYFEVDLLQLNVRGCPGWRVLEEEVE</sequence>
<dbReference type="GeneID" id="9621575"/>
<dbReference type="RefSeq" id="XP_002954898.1">
    <property type="nucleotide sequence ID" value="XM_002954852.1"/>
</dbReference>
<dbReference type="KEGG" id="vcn:VOLCADRAFT_95734"/>
<dbReference type="InterPro" id="IPR021838">
    <property type="entry name" value="DUF3431"/>
</dbReference>
<dbReference type="Proteomes" id="UP000001058">
    <property type="component" value="Unassembled WGS sequence"/>
</dbReference>
<feature type="compositionally biased region" description="Gly residues" evidence="1">
    <location>
        <begin position="151"/>
        <end position="160"/>
    </location>
</feature>
<organism evidence="3">
    <name type="scientific">Volvox carteri f. nagariensis</name>
    <dbReference type="NCBI Taxonomy" id="3068"/>
    <lineage>
        <taxon>Eukaryota</taxon>
        <taxon>Viridiplantae</taxon>
        <taxon>Chlorophyta</taxon>
        <taxon>core chlorophytes</taxon>
        <taxon>Chlorophyceae</taxon>
        <taxon>CS clade</taxon>
        <taxon>Chlamydomonadales</taxon>
        <taxon>Volvocaceae</taxon>
        <taxon>Volvox</taxon>
    </lineage>
</organism>
<name>D8U887_VOLCA</name>
<dbReference type="InParanoid" id="D8U887"/>
<dbReference type="AlphaFoldDB" id="D8U887"/>
<protein>
    <submittedName>
        <fullName evidence="2">Uncharacterized protein</fullName>
    </submittedName>
</protein>
<reference evidence="2 3" key="1">
    <citation type="journal article" date="2010" name="Science">
        <title>Genomic analysis of organismal complexity in the multicellular green alga Volvox carteri.</title>
        <authorList>
            <person name="Prochnik S.E."/>
            <person name="Umen J."/>
            <person name="Nedelcu A.M."/>
            <person name="Hallmann A."/>
            <person name="Miller S.M."/>
            <person name="Nishii I."/>
            <person name="Ferris P."/>
            <person name="Kuo A."/>
            <person name="Mitros T."/>
            <person name="Fritz-Laylin L.K."/>
            <person name="Hellsten U."/>
            <person name="Chapman J."/>
            <person name="Simakov O."/>
            <person name="Rensing S.A."/>
            <person name="Terry A."/>
            <person name="Pangilinan J."/>
            <person name="Kapitonov V."/>
            <person name="Jurka J."/>
            <person name="Salamov A."/>
            <person name="Shapiro H."/>
            <person name="Schmutz J."/>
            <person name="Grimwood J."/>
            <person name="Lindquist E."/>
            <person name="Lucas S."/>
            <person name="Grigoriev I.V."/>
            <person name="Schmitt R."/>
            <person name="Kirk D."/>
            <person name="Rokhsar D.S."/>
        </authorList>
    </citation>
    <scope>NUCLEOTIDE SEQUENCE [LARGE SCALE GENOMIC DNA]</scope>
    <source>
        <strain evidence="3">f. Nagariensis / Eve</strain>
    </source>
</reference>
<dbReference type="eggNOG" id="ENOG502SE3K">
    <property type="taxonomic scope" value="Eukaryota"/>
</dbReference>
<accession>D8U887</accession>
<dbReference type="Pfam" id="PF11913">
    <property type="entry name" value="DUF3431"/>
    <property type="match status" value="1"/>
</dbReference>
<evidence type="ECO:0000256" key="1">
    <source>
        <dbReference type="SAM" id="MobiDB-lite"/>
    </source>
</evidence>
<dbReference type="EMBL" id="GL378367">
    <property type="protein sequence ID" value="EFJ44097.1"/>
    <property type="molecule type" value="Genomic_DNA"/>
</dbReference>
<evidence type="ECO:0000313" key="2">
    <source>
        <dbReference type="EMBL" id="EFJ44097.1"/>
    </source>
</evidence>